<accession>A0A7G9T9I8</accession>
<protein>
    <submittedName>
        <fullName evidence="1">Uncharacterized protein</fullName>
    </submittedName>
</protein>
<evidence type="ECO:0000313" key="2">
    <source>
        <dbReference type="Proteomes" id="UP000515838"/>
    </source>
</evidence>
<dbReference type="GeneID" id="81471802"/>
<evidence type="ECO:0000313" key="1">
    <source>
        <dbReference type="EMBL" id="QNN76763.1"/>
    </source>
</evidence>
<gene>
    <name evidence="1" type="ORF">IAE60_12520</name>
</gene>
<name>A0A7G9T9I8_PSEMX</name>
<dbReference type="AlphaFoldDB" id="A0A7G9T9I8"/>
<dbReference type="EMBL" id="CP060731">
    <property type="protein sequence ID" value="QNN76763.1"/>
    <property type="molecule type" value="Genomic_DNA"/>
</dbReference>
<dbReference type="Proteomes" id="UP000515838">
    <property type="component" value="Chromosome"/>
</dbReference>
<reference evidence="1 2" key="1">
    <citation type="submission" date="2020-08" db="EMBL/GenBank/DDBJ databases">
        <title>Streptomycin Non-resistant strain, P. mexicana.</title>
        <authorList>
            <person name="Ganesh-Kumar S."/>
            <person name="Zhe T."/>
            <person name="Yu Z."/>
            <person name="Min Y."/>
        </authorList>
    </citation>
    <scope>NUCLEOTIDE SEQUENCE [LARGE SCALE GENOMIC DNA]</scope>
    <source>
        <strain evidence="1 2">GTZY2</strain>
    </source>
</reference>
<proteinExistence type="predicted"/>
<dbReference type="RefSeq" id="WP_187572494.1">
    <property type="nucleotide sequence ID" value="NZ_CP060731.1"/>
</dbReference>
<organism evidence="1 2">
    <name type="scientific">Pseudoxanthomonas mexicana</name>
    <dbReference type="NCBI Taxonomy" id="128785"/>
    <lineage>
        <taxon>Bacteria</taxon>
        <taxon>Pseudomonadati</taxon>
        <taxon>Pseudomonadota</taxon>
        <taxon>Gammaproteobacteria</taxon>
        <taxon>Lysobacterales</taxon>
        <taxon>Lysobacteraceae</taxon>
        <taxon>Pseudoxanthomonas</taxon>
    </lineage>
</organism>
<sequence>MSGLIGALAGGLITGGFTIYAINRTETFAKSSAAENEAGLVRSLLHAIHDELEVVFERYRRHVAPQVEALQPNTPFALFFPVNNDYFTVFNGNAHLVGKIKDHDLRRSLVRTYVLAKGLVDTFRMNNHMLAELERAEELAAATGLESDERVRRERYAALCDYGALIQKDHYEALSAYEDLFRRLHKNGVLSQ</sequence>